<feature type="region of interest" description="Disordered" evidence="1">
    <location>
        <begin position="121"/>
        <end position="144"/>
    </location>
</feature>
<evidence type="ECO:0000313" key="3">
    <source>
        <dbReference type="EMBL" id="CAA9517220.1"/>
    </source>
</evidence>
<accession>A0A6J4T9Z1</accession>
<dbReference type="InterPro" id="IPR016181">
    <property type="entry name" value="Acyl_CoA_acyltransferase"/>
</dbReference>
<dbReference type="PROSITE" id="PS51186">
    <property type="entry name" value="GNAT"/>
    <property type="match status" value="1"/>
</dbReference>
<sequence>MVGAAAHADALDFERGYSERAAARAASHPLGVTLRDDAVPRAHMLNLLRVTVHEATPTELTAALDALQGHLLHRAAYVEHDALGHALAAPLREQGFVVERHLYMTLRRGRDRDAGQGLAEEVDEATHAAVETTTTRERPHGGDEEVVRQLAWARAALRAAVATRFFVGSTDGVRAATATLLSRGAVAQLEDVATLTAHRRRGLARAVCSAAVDAALAAGSALVFVVANDGDWPKELYGKLGFEAAGASWAVTRDPA</sequence>
<dbReference type="EMBL" id="CADCVR010000096">
    <property type="protein sequence ID" value="CAA9517220.1"/>
    <property type="molecule type" value="Genomic_DNA"/>
</dbReference>
<protein>
    <recommendedName>
        <fullName evidence="2">N-acetyltransferase domain-containing protein</fullName>
    </recommendedName>
</protein>
<name>A0A6J4T9Z1_9ACTN</name>
<proteinExistence type="predicted"/>
<dbReference type="Pfam" id="PF00583">
    <property type="entry name" value="Acetyltransf_1"/>
    <property type="match status" value="1"/>
</dbReference>
<dbReference type="GO" id="GO:0016747">
    <property type="term" value="F:acyltransferase activity, transferring groups other than amino-acyl groups"/>
    <property type="evidence" value="ECO:0007669"/>
    <property type="project" value="InterPro"/>
</dbReference>
<dbReference type="AlphaFoldDB" id="A0A6J4T9Z1"/>
<organism evidence="3">
    <name type="scientific">uncultured Solirubrobacteraceae bacterium</name>
    <dbReference type="NCBI Taxonomy" id="1162706"/>
    <lineage>
        <taxon>Bacteria</taxon>
        <taxon>Bacillati</taxon>
        <taxon>Actinomycetota</taxon>
        <taxon>Thermoleophilia</taxon>
        <taxon>Solirubrobacterales</taxon>
        <taxon>Solirubrobacteraceae</taxon>
        <taxon>environmental samples</taxon>
    </lineage>
</organism>
<evidence type="ECO:0000256" key="1">
    <source>
        <dbReference type="SAM" id="MobiDB-lite"/>
    </source>
</evidence>
<reference evidence="3" key="1">
    <citation type="submission" date="2020-02" db="EMBL/GenBank/DDBJ databases">
        <authorList>
            <person name="Meier V. D."/>
        </authorList>
    </citation>
    <scope>NUCLEOTIDE SEQUENCE</scope>
    <source>
        <strain evidence="3">AVDCRST_MAG53</strain>
    </source>
</reference>
<evidence type="ECO:0000259" key="2">
    <source>
        <dbReference type="PROSITE" id="PS51186"/>
    </source>
</evidence>
<feature type="compositionally biased region" description="Basic and acidic residues" evidence="1">
    <location>
        <begin position="134"/>
        <end position="144"/>
    </location>
</feature>
<dbReference type="InterPro" id="IPR000182">
    <property type="entry name" value="GNAT_dom"/>
</dbReference>
<dbReference type="SUPFAM" id="SSF55729">
    <property type="entry name" value="Acyl-CoA N-acyltransferases (Nat)"/>
    <property type="match status" value="1"/>
</dbReference>
<dbReference type="Gene3D" id="3.40.630.30">
    <property type="match status" value="1"/>
</dbReference>
<feature type="domain" description="N-acetyltransferase" evidence="2">
    <location>
        <begin position="120"/>
        <end position="256"/>
    </location>
</feature>
<gene>
    <name evidence="3" type="ORF">AVDCRST_MAG53-3264</name>
</gene>